<protein>
    <submittedName>
        <fullName evidence="2">Uncharacterized protein</fullName>
    </submittedName>
</protein>
<organism evidence="2 3">
    <name type="scientific">Cuscuta epithymum</name>
    <dbReference type="NCBI Taxonomy" id="186058"/>
    <lineage>
        <taxon>Eukaryota</taxon>
        <taxon>Viridiplantae</taxon>
        <taxon>Streptophyta</taxon>
        <taxon>Embryophyta</taxon>
        <taxon>Tracheophyta</taxon>
        <taxon>Spermatophyta</taxon>
        <taxon>Magnoliopsida</taxon>
        <taxon>eudicotyledons</taxon>
        <taxon>Gunneridae</taxon>
        <taxon>Pentapetalae</taxon>
        <taxon>asterids</taxon>
        <taxon>lamiids</taxon>
        <taxon>Solanales</taxon>
        <taxon>Convolvulaceae</taxon>
        <taxon>Cuscuteae</taxon>
        <taxon>Cuscuta</taxon>
        <taxon>Cuscuta subgen. Cuscuta</taxon>
    </lineage>
</organism>
<comment type="caution">
    <text evidence="2">The sequence shown here is derived from an EMBL/GenBank/DDBJ whole genome shotgun (WGS) entry which is preliminary data.</text>
</comment>
<keyword evidence="1" id="KW-0732">Signal</keyword>
<feature type="signal peptide" evidence="1">
    <location>
        <begin position="1"/>
        <end position="19"/>
    </location>
</feature>
<feature type="chain" id="PRO_5043347886" evidence="1">
    <location>
        <begin position="20"/>
        <end position="137"/>
    </location>
</feature>
<sequence>MGLGQQIILILSVLTLVIATTSEEISLADERGAAGRLYRVWIVKSWSAIPAVVELVFIHITRARSSPEPPLRQEELCEKILVQYYFLLSNNCFCFSLSSFGLNVRILGVLLIDRVPVPIVFGPKFARFRFSESSYFV</sequence>
<reference evidence="2" key="1">
    <citation type="submission" date="2022-07" db="EMBL/GenBank/DDBJ databases">
        <authorList>
            <person name="Macas J."/>
            <person name="Novak P."/>
            <person name="Neumann P."/>
        </authorList>
    </citation>
    <scope>NUCLEOTIDE SEQUENCE</scope>
</reference>
<dbReference type="AlphaFoldDB" id="A0AAV0EUU0"/>
<evidence type="ECO:0000313" key="2">
    <source>
        <dbReference type="EMBL" id="CAH9127043.1"/>
    </source>
</evidence>
<dbReference type="EMBL" id="CAMAPF010000945">
    <property type="protein sequence ID" value="CAH9127043.1"/>
    <property type="molecule type" value="Genomic_DNA"/>
</dbReference>
<dbReference type="Proteomes" id="UP001152523">
    <property type="component" value="Unassembled WGS sequence"/>
</dbReference>
<gene>
    <name evidence="2" type="ORF">CEPIT_LOCUS28009</name>
</gene>
<keyword evidence="3" id="KW-1185">Reference proteome</keyword>
<name>A0AAV0EUU0_9ASTE</name>
<evidence type="ECO:0000313" key="3">
    <source>
        <dbReference type="Proteomes" id="UP001152523"/>
    </source>
</evidence>
<accession>A0AAV0EUU0</accession>
<proteinExistence type="predicted"/>
<evidence type="ECO:0000256" key="1">
    <source>
        <dbReference type="SAM" id="SignalP"/>
    </source>
</evidence>